<feature type="transmembrane region" description="Helical" evidence="1">
    <location>
        <begin position="120"/>
        <end position="142"/>
    </location>
</feature>
<comment type="caution">
    <text evidence="2">The sequence shown here is derived from an EMBL/GenBank/DDBJ whole genome shotgun (WGS) entry which is preliminary data.</text>
</comment>
<keyword evidence="1" id="KW-0812">Transmembrane</keyword>
<keyword evidence="3" id="KW-1185">Reference proteome</keyword>
<keyword evidence="1" id="KW-1133">Transmembrane helix</keyword>
<dbReference type="Proteomes" id="UP000094764">
    <property type="component" value="Unassembled WGS sequence"/>
</dbReference>
<protein>
    <recommendedName>
        <fullName evidence="4">ABC3 transporter permease protein domain-containing protein</fullName>
    </recommendedName>
</protein>
<sequence length="236" mass="27195">MKNIRYAFASVSYHKKISFSIGVCSAIFLFFSTSILNLIDIEKTVFNQVHSYITNSDYLINYQKIMKLYSSMYLAILILGIILIARLFFISLRIKEQDMMKWRIMGFSNRFIIKQSLLENLIPIIAGIFTAAVFLLVCQHTYEFFLIYVRPLISDVTGIRRVSFFSSSVLLENSPNQIANLTNNTHFFTVGVNRLPFATIFRAFLKNCLIILSTSTGMTLLLTYFSSKKSIKVFRT</sequence>
<feature type="transmembrane region" description="Helical" evidence="1">
    <location>
        <begin position="21"/>
        <end position="39"/>
    </location>
</feature>
<evidence type="ECO:0000256" key="1">
    <source>
        <dbReference type="SAM" id="Phobius"/>
    </source>
</evidence>
<dbReference type="STRING" id="903983.BCR23_11210"/>
<dbReference type="RefSeq" id="WP_069635891.1">
    <property type="nucleotide sequence ID" value="NZ_JXKZ01000008.1"/>
</dbReference>
<reference evidence="3" key="1">
    <citation type="submission" date="2016-09" db="EMBL/GenBank/DDBJ databases">
        <authorList>
            <person name="Gulvik C.A."/>
        </authorList>
    </citation>
    <scope>NUCLEOTIDE SEQUENCE [LARGE SCALE GENOMIC DNA]</scope>
    <source>
        <strain evidence="3">LMG 26306</strain>
    </source>
</reference>
<proteinExistence type="predicted"/>
<accession>A0A1E5GQH2</accession>
<evidence type="ECO:0000313" key="2">
    <source>
        <dbReference type="EMBL" id="OEG14947.1"/>
    </source>
</evidence>
<evidence type="ECO:0000313" key="3">
    <source>
        <dbReference type="Proteomes" id="UP000094764"/>
    </source>
</evidence>
<feature type="transmembrane region" description="Helical" evidence="1">
    <location>
        <begin position="204"/>
        <end position="225"/>
    </location>
</feature>
<dbReference type="AlphaFoldDB" id="A0A1E5GQH2"/>
<dbReference type="EMBL" id="MIKB01000017">
    <property type="protein sequence ID" value="OEG14947.1"/>
    <property type="molecule type" value="Genomic_DNA"/>
</dbReference>
<dbReference type="OrthoDB" id="2182103at2"/>
<organism evidence="2 3">
    <name type="scientific">Enterococcus quebecensis</name>
    <dbReference type="NCBI Taxonomy" id="903983"/>
    <lineage>
        <taxon>Bacteria</taxon>
        <taxon>Bacillati</taxon>
        <taxon>Bacillota</taxon>
        <taxon>Bacilli</taxon>
        <taxon>Lactobacillales</taxon>
        <taxon>Enterococcaceae</taxon>
        <taxon>Enterococcus</taxon>
    </lineage>
</organism>
<name>A0A1E5GQH2_9ENTE</name>
<keyword evidence="1" id="KW-0472">Membrane</keyword>
<evidence type="ECO:0008006" key="4">
    <source>
        <dbReference type="Google" id="ProtNLM"/>
    </source>
</evidence>
<feature type="transmembrane region" description="Helical" evidence="1">
    <location>
        <begin position="72"/>
        <end position="94"/>
    </location>
</feature>
<gene>
    <name evidence="2" type="ORF">BCR23_11210</name>
</gene>